<accession>A0A645G638</accession>
<name>A0A645G638_9ZZZZ</name>
<sequence>MRNISLIDQIIEQEEYQNAREMFKHFVGDLLEDEDQAIIHLQNEGLISKDKNRQIVKYFLDINIMFFTDMFKFRQSEIAWYNSQLTKIRQSKFNKREILNVLLKCRDTLSSNANLALLMDQMFYQIQEVSNGR</sequence>
<comment type="caution">
    <text evidence="1">The sequence shown here is derived from an EMBL/GenBank/DDBJ whole genome shotgun (WGS) entry which is preliminary data.</text>
</comment>
<evidence type="ECO:0000313" key="1">
    <source>
        <dbReference type="EMBL" id="MPN22341.1"/>
    </source>
</evidence>
<organism evidence="1">
    <name type="scientific">bioreactor metagenome</name>
    <dbReference type="NCBI Taxonomy" id="1076179"/>
    <lineage>
        <taxon>unclassified sequences</taxon>
        <taxon>metagenomes</taxon>
        <taxon>ecological metagenomes</taxon>
    </lineage>
</organism>
<reference evidence="1" key="1">
    <citation type="submission" date="2019-08" db="EMBL/GenBank/DDBJ databases">
        <authorList>
            <person name="Kucharzyk K."/>
            <person name="Murdoch R.W."/>
            <person name="Higgins S."/>
            <person name="Loffler F."/>
        </authorList>
    </citation>
    <scope>NUCLEOTIDE SEQUENCE</scope>
</reference>
<dbReference type="EMBL" id="VSSQ01070553">
    <property type="protein sequence ID" value="MPN22341.1"/>
    <property type="molecule type" value="Genomic_DNA"/>
</dbReference>
<protein>
    <submittedName>
        <fullName evidence="1">Uncharacterized protein</fullName>
    </submittedName>
</protein>
<proteinExistence type="predicted"/>
<dbReference type="AlphaFoldDB" id="A0A645G638"/>
<gene>
    <name evidence="1" type="ORF">SDC9_169724</name>
</gene>